<protein>
    <recommendedName>
        <fullName evidence="4">3-beta hydroxysteroid dehydrogenase/isomerase domain-containing protein</fullName>
    </recommendedName>
</protein>
<dbReference type="SUPFAM" id="SSF51735">
    <property type="entry name" value="NAD(P)-binding Rossmann-fold domains"/>
    <property type="match status" value="1"/>
</dbReference>
<dbReference type="PANTHER" id="PTHR43245:SF51">
    <property type="entry name" value="SHORT CHAIN DEHYDROGENASE_REDUCTASE FAMILY 42E, MEMBER 2"/>
    <property type="match status" value="1"/>
</dbReference>
<gene>
    <name evidence="5" type="ORF">OMED0929_LOCUS1639</name>
</gene>
<dbReference type="Gene3D" id="3.40.50.720">
    <property type="entry name" value="NAD(P)-binding Rossmann-like Domain"/>
    <property type="match status" value="1"/>
</dbReference>
<dbReference type="InterPro" id="IPR050177">
    <property type="entry name" value="Lipid_A_modif_metabolic_enz"/>
</dbReference>
<keyword evidence="2 3" id="KW-0560">Oxidoreductase</keyword>
<evidence type="ECO:0000256" key="3">
    <source>
        <dbReference type="RuleBase" id="RU004475"/>
    </source>
</evidence>
<evidence type="ECO:0000259" key="4">
    <source>
        <dbReference type="Pfam" id="PF01073"/>
    </source>
</evidence>
<name>A0A7S0PM02_9CHLO</name>
<evidence type="ECO:0000313" key="5">
    <source>
        <dbReference type="EMBL" id="CAD8578255.1"/>
    </source>
</evidence>
<organism evidence="5">
    <name type="scientific">Ostreococcus mediterraneus</name>
    <dbReference type="NCBI Taxonomy" id="1486918"/>
    <lineage>
        <taxon>Eukaryota</taxon>
        <taxon>Viridiplantae</taxon>
        <taxon>Chlorophyta</taxon>
        <taxon>Mamiellophyceae</taxon>
        <taxon>Mamiellales</taxon>
        <taxon>Bathycoccaceae</taxon>
        <taxon>Ostreococcus</taxon>
    </lineage>
</organism>
<dbReference type="InterPro" id="IPR036291">
    <property type="entry name" value="NAD(P)-bd_dom_sf"/>
</dbReference>
<dbReference type="Pfam" id="PF01073">
    <property type="entry name" value="3Beta_HSD"/>
    <property type="match status" value="1"/>
</dbReference>
<proteinExistence type="inferred from homology"/>
<dbReference type="PANTHER" id="PTHR43245">
    <property type="entry name" value="BIFUNCTIONAL POLYMYXIN RESISTANCE PROTEIN ARNA"/>
    <property type="match status" value="1"/>
</dbReference>
<reference evidence="5" key="1">
    <citation type="submission" date="2021-01" db="EMBL/GenBank/DDBJ databases">
        <authorList>
            <person name="Corre E."/>
            <person name="Pelletier E."/>
            <person name="Niang G."/>
            <person name="Scheremetjew M."/>
            <person name="Finn R."/>
            <person name="Kale V."/>
            <person name="Holt S."/>
            <person name="Cochrane G."/>
            <person name="Meng A."/>
            <person name="Brown T."/>
            <person name="Cohen L."/>
        </authorList>
    </citation>
    <scope>NUCLEOTIDE SEQUENCE</scope>
    <source>
        <strain evidence="5">Clade-D-RCC2572</strain>
    </source>
</reference>
<evidence type="ECO:0000256" key="1">
    <source>
        <dbReference type="ARBA" id="ARBA00009219"/>
    </source>
</evidence>
<dbReference type="AlphaFoldDB" id="A0A7S0PM02"/>
<dbReference type="GO" id="GO:0016616">
    <property type="term" value="F:oxidoreductase activity, acting on the CH-OH group of donors, NAD or NADP as acceptor"/>
    <property type="evidence" value="ECO:0007669"/>
    <property type="project" value="InterPro"/>
</dbReference>
<dbReference type="EMBL" id="HBEW01001986">
    <property type="protein sequence ID" value="CAD8578255.1"/>
    <property type="molecule type" value="Transcribed_RNA"/>
</dbReference>
<sequence length="323" mass="36684">MLVERGAERVVAFDIAPKPEDATDDSRIVWFQGDLTSQDDVNEACKGADCVWHIAALVGPYHKREMYDAVNNIGTLNVINACKTHGIAKCVMSSSPSTRFDGNDINGKRESELDFPKVFLQEYAESKAKGEKAMMAACDNETFFTVAVAPHQVYGPRDMLFLHNFLMARKKLRIFGDGQNKCSICYVDNYCHGLILGERALYKDSPALGNFYICTDGEPVKLWDMIDRAFVDLGYPSLKKKFSLPGWSFMMPLAYVCDGVGYVLGKKFKLTPFSVRMLLINRYFNIEAARKDLGYEPVYTQDEAWVKTMDWFKNVWQPKFDPK</sequence>
<dbReference type="GO" id="GO:0006694">
    <property type="term" value="P:steroid biosynthetic process"/>
    <property type="evidence" value="ECO:0007669"/>
    <property type="project" value="InterPro"/>
</dbReference>
<evidence type="ECO:0000256" key="2">
    <source>
        <dbReference type="ARBA" id="ARBA00023002"/>
    </source>
</evidence>
<comment type="similarity">
    <text evidence="1 3">Belongs to the 3-beta-HSD family.</text>
</comment>
<dbReference type="InterPro" id="IPR002225">
    <property type="entry name" value="3Beta_OHSteriod_DH/Estase"/>
</dbReference>
<feature type="domain" description="3-beta hydroxysteroid dehydrogenase/isomerase" evidence="4">
    <location>
        <begin position="6"/>
        <end position="237"/>
    </location>
</feature>
<accession>A0A7S0PM02</accession>